<gene>
    <name evidence="2" type="ORF">AWB74_06478</name>
</gene>
<organism evidence="2 3">
    <name type="scientific">Caballeronia arvi</name>
    <dbReference type="NCBI Taxonomy" id="1777135"/>
    <lineage>
        <taxon>Bacteria</taxon>
        <taxon>Pseudomonadati</taxon>
        <taxon>Pseudomonadota</taxon>
        <taxon>Betaproteobacteria</taxon>
        <taxon>Burkholderiales</taxon>
        <taxon>Burkholderiaceae</taxon>
        <taxon>Caballeronia</taxon>
    </lineage>
</organism>
<feature type="region of interest" description="Disordered" evidence="1">
    <location>
        <begin position="44"/>
        <end position="75"/>
    </location>
</feature>
<name>A0A158KQ01_9BURK</name>
<proteinExistence type="predicted"/>
<sequence>MNSTNPVGPTEMTASPIEPSVAFARASLRLNACSEASRAVMKRRAYQTDRDTSSAATSTLTTKSSSAVLRNATPSTSAKAREIGAMAELMFQISPVSDSTSFRPEGPAALATRSSFAAATSCSTSASPRVQYVTACSKKLSRRKVRKTQITELTSAGSTPLSSNACRAVPRSDWALSSASRARLRLSGNAIAL</sequence>
<dbReference type="AlphaFoldDB" id="A0A158KQ01"/>
<reference evidence="2" key="1">
    <citation type="submission" date="2016-01" db="EMBL/GenBank/DDBJ databases">
        <authorList>
            <person name="Peeters C."/>
        </authorList>
    </citation>
    <scope>NUCLEOTIDE SEQUENCE [LARGE SCALE GENOMIC DNA]</scope>
    <source>
        <strain evidence="2">LMG 29317</strain>
    </source>
</reference>
<dbReference type="EMBL" id="FCOM02000045">
    <property type="protein sequence ID" value="SAL83075.1"/>
    <property type="molecule type" value="Genomic_DNA"/>
</dbReference>
<evidence type="ECO:0000313" key="3">
    <source>
        <dbReference type="Proteomes" id="UP000055019"/>
    </source>
</evidence>
<protein>
    <submittedName>
        <fullName evidence="2">Uncharacterized protein</fullName>
    </submittedName>
</protein>
<feature type="compositionally biased region" description="Low complexity" evidence="1">
    <location>
        <begin position="53"/>
        <end position="67"/>
    </location>
</feature>
<keyword evidence="3" id="KW-1185">Reference proteome</keyword>
<evidence type="ECO:0000313" key="2">
    <source>
        <dbReference type="EMBL" id="SAL83075.1"/>
    </source>
</evidence>
<comment type="caution">
    <text evidence="2">The sequence shown here is derived from an EMBL/GenBank/DDBJ whole genome shotgun (WGS) entry which is preliminary data.</text>
</comment>
<dbReference type="Proteomes" id="UP000055019">
    <property type="component" value="Unassembled WGS sequence"/>
</dbReference>
<evidence type="ECO:0000256" key="1">
    <source>
        <dbReference type="SAM" id="MobiDB-lite"/>
    </source>
</evidence>
<accession>A0A158KQ01</accession>